<sequence>MTVHLGRPVRGPEVEVGPDETLGLVQALQKHVEREACGPRSRTQPRELRPALEHVDATVEEARPVGDLGVVRRRRDVETDLVDAAAAYAGEARRRGCRGSRMRHQTVHEPAGRAQLDRPRRLDGGILDVHVEVHSRDPRPQPLHPQVVVALRRGERRELVVHTPWRGADEPGHALPEADCGLEVGSGEIEEGRQPERHRRRSWALRTSLLRHAANANVLACLRVQAATRRASG</sequence>
<proteinExistence type="predicted"/>
<dbReference type="Proteomes" id="UP001500575">
    <property type="component" value="Unassembled WGS sequence"/>
</dbReference>
<gene>
    <name evidence="1" type="ORF">GCM10009843_30910</name>
</gene>
<dbReference type="EMBL" id="BAAAQQ010000013">
    <property type="protein sequence ID" value="GAA2129379.1"/>
    <property type="molecule type" value="Genomic_DNA"/>
</dbReference>
<evidence type="ECO:0000313" key="1">
    <source>
        <dbReference type="EMBL" id="GAA2129379.1"/>
    </source>
</evidence>
<organism evidence="1 2">
    <name type="scientific">Nocardioides bigeumensis</name>
    <dbReference type="NCBI Taxonomy" id="433657"/>
    <lineage>
        <taxon>Bacteria</taxon>
        <taxon>Bacillati</taxon>
        <taxon>Actinomycetota</taxon>
        <taxon>Actinomycetes</taxon>
        <taxon>Propionibacteriales</taxon>
        <taxon>Nocardioidaceae</taxon>
        <taxon>Nocardioides</taxon>
    </lineage>
</organism>
<accession>A0ABN2YNW2</accession>
<evidence type="ECO:0000313" key="2">
    <source>
        <dbReference type="Proteomes" id="UP001500575"/>
    </source>
</evidence>
<keyword evidence="2" id="KW-1185">Reference proteome</keyword>
<protein>
    <submittedName>
        <fullName evidence="1">Uncharacterized protein</fullName>
    </submittedName>
</protein>
<comment type="caution">
    <text evidence="1">The sequence shown here is derived from an EMBL/GenBank/DDBJ whole genome shotgun (WGS) entry which is preliminary data.</text>
</comment>
<reference evidence="1 2" key="1">
    <citation type="journal article" date="2019" name="Int. J. Syst. Evol. Microbiol.">
        <title>The Global Catalogue of Microorganisms (GCM) 10K type strain sequencing project: providing services to taxonomists for standard genome sequencing and annotation.</title>
        <authorList>
            <consortium name="The Broad Institute Genomics Platform"/>
            <consortium name="The Broad Institute Genome Sequencing Center for Infectious Disease"/>
            <person name="Wu L."/>
            <person name="Ma J."/>
        </authorList>
    </citation>
    <scope>NUCLEOTIDE SEQUENCE [LARGE SCALE GENOMIC DNA]</scope>
    <source>
        <strain evidence="1 2">JCM 16021</strain>
    </source>
</reference>
<name>A0ABN2YNW2_9ACTN</name>